<evidence type="ECO:0008006" key="9">
    <source>
        <dbReference type="Google" id="ProtNLM"/>
    </source>
</evidence>
<dbReference type="GO" id="GO:0016020">
    <property type="term" value="C:membrane"/>
    <property type="evidence" value="ECO:0007669"/>
    <property type="project" value="UniProtKB-SubCell"/>
</dbReference>
<dbReference type="AlphaFoldDB" id="A0A8T0IAI8"/>
<evidence type="ECO:0000256" key="6">
    <source>
        <dbReference type="RuleBase" id="RU363053"/>
    </source>
</evidence>
<comment type="similarity">
    <text evidence="2 6">Belongs to the peroxisomal membrane protein PXMP2/4 family.</text>
</comment>
<dbReference type="EMBL" id="CM026424">
    <property type="protein sequence ID" value="KAG0579513.1"/>
    <property type="molecule type" value="Genomic_DNA"/>
</dbReference>
<accession>A0A8T0IAI8</accession>
<dbReference type="Proteomes" id="UP000822688">
    <property type="component" value="Chromosome 4"/>
</dbReference>
<evidence type="ECO:0000256" key="3">
    <source>
        <dbReference type="ARBA" id="ARBA00022692"/>
    </source>
</evidence>
<name>A0A8T0IAI8_CERPU</name>
<reference evidence="7" key="1">
    <citation type="submission" date="2020-06" db="EMBL/GenBank/DDBJ databases">
        <title>WGS assembly of Ceratodon purpureus strain R40.</title>
        <authorList>
            <person name="Carey S.B."/>
            <person name="Jenkins J."/>
            <person name="Shu S."/>
            <person name="Lovell J.T."/>
            <person name="Sreedasyam A."/>
            <person name="Maumus F."/>
            <person name="Tiley G.P."/>
            <person name="Fernandez-Pozo N."/>
            <person name="Barry K."/>
            <person name="Chen C."/>
            <person name="Wang M."/>
            <person name="Lipzen A."/>
            <person name="Daum C."/>
            <person name="Saski C.A."/>
            <person name="Payton A.C."/>
            <person name="Mcbreen J.C."/>
            <person name="Conrad R.E."/>
            <person name="Kollar L.M."/>
            <person name="Olsson S."/>
            <person name="Huttunen S."/>
            <person name="Landis J.B."/>
            <person name="Wickett N.J."/>
            <person name="Johnson M.G."/>
            <person name="Rensing S.A."/>
            <person name="Grimwood J."/>
            <person name="Schmutz J."/>
            <person name="Mcdaniel S.F."/>
        </authorList>
    </citation>
    <scope>NUCLEOTIDE SEQUENCE</scope>
    <source>
        <strain evidence="7">R40</strain>
    </source>
</reference>
<protein>
    <recommendedName>
        <fullName evidence="9">Peroxisomal membrane protein PMP22</fullName>
    </recommendedName>
</protein>
<keyword evidence="4" id="KW-1133">Transmembrane helix</keyword>
<evidence type="ECO:0000313" key="8">
    <source>
        <dbReference type="Proteomes" id="UP000822688"/>
    </source>
</evidence>
<dbReference type="PANTHER" id="PTHR11266:SF46">
    <property type="entry name" value="OS08G0566900 PROTEIN"/>
    <property type="match status" value="1"/>
</dbReference>
<keyword evidence="3" id="KW-0812">Transmembrane</keyword>
<dbReference type="GO" id="GO:0005737">
    <property type="term" value="C:cytoplasm"/>
    <property type="evidence" value="ECO:0007669"/>
    <property type="project" value="TreeGrafter"/>
</dbReference>
<evidence type="ECO:0000256" key="4">
    <source>
        <dbReference type="ARBA" id="ARBA00022989"/>
    </source>
</evidence>
<proteinExistence type="inferred from homology"/>
<evidence type="ECO:0000256" key="1">
    <source>
        <dbReference type="ARBA" id="ARBA00004141"/>
    </source>
</evidence>
<comment type="subcellular location">
    <subcellularLocation>
        <location evidence="1">Membrane</location>
        <topology evidence="1">Multi-pass membrane protein</topology>
    </subcellularLocation>
</comment>
<comment type="caution">
    <text evidence="7">The sequence shown here is derived from an EMBL/GenBank/DDBJ whole genome shotgun (WGS) entry which is preliminary data.</text>
</comment>
<keyword evidence="5" id="KW-0472">Membrane</keyword>
<dbReference type="InterPro" id="IPR007248">
    <property type="entry name" value="Mpv17_PMP22"/>
</dbReference>
<evidence type="ECO:0000256" key="5">
    <source>
        <dbReference type="ARBA" id="ARBA00023136"/>
    </source>
</evidence>
<keyword evidence="8" id="KW-1185">Reference proteome</keyword>
<dbReference type="PANTHER" id="PTHR11266">
    <property type="entry name" value="PEROXISOMAL MEMBRANE PROTEIN 2, PXMP2 MPV17"/>
    <property type="match status" value="1"/>
</dbReference>
<sequence length="122" mass="13742">MADEVKALWGQYLGNLQRHPLRTKAITAGVLAGSADVIAQKLAGAKNLQLRRSVLLMLYGFCYSGPFGHYFHQFMNKLFPPSQDSKTIVSKVSAFFPIVAKLLQYHYSSRKLLVIPNVLFQR</sequence>
<evidence type="ECO:0000256" key="2">
    <source>
        <dbReference type="ARBA" id="ARBA00006824"/>
    </source>
</evidence>
<evidence type="ECO:0000313" key="7">
    <source>
        <dbReference type="EMBL" id="KAG0579513.1"/>
    </source>
</evidence>
<organism evidence="7 8">
    <name type="scientific">Ceratodon purpureus</name>
    <name type="common">Fire moss</name>
    <name type="synonym">Dicranum purpureum</name>
    <dbReference type="NCBI Taxonomy" id="3225"/>
    <lineage>
        <taxon>Eukaryota</taxon>
        <taxon>Viridiplantae</taxon>
        <taxon>Streptophyta</taxon>
        <taxon>Embryophyta</taxon>
        <taxon>Bryophyta</taxon>
        <taxon>Bryophytina</taxon>
        <taxon>Bryopsida</taxon>
        <taxon>Dicranidae</taxon>
        <taxon>Pseudoditrichales</taxon>
        <taxon>Ditrichaceae</taxon>
        <taxon>Ceratodon</taxon>
    </lineage>
</organism>
<gene>
    <name evidence="7" type="ORF">KC19_4G104300</name>
</gene>